<protein>
    <submittedName>
        <fullName evidence="12">Spindle assembly abnormal 6-like protein</fullName>
    </submittedName>
</protein>
<dbReference type="STRING" id="554055.A0A2P6V4Y0"/>
<dbReference type="InterPro" id="IPR002759">
    <property type="entry name" value="Pop5/Rpp14/Rnp2-like"/>
</dbReference>
<proteinExistence type="inferred from homology"/>
<comment type="similarity">
    <text evidence="2">Belongs to the eukaryotic/archaeal RNase P protein component 2 family.</text>
</comment>
<keyword evidence="8" id="KW-0694">RNA-binding</keyword>
<keyword evidence="4" id="KW-0819">tRNA processing</keyword>
<feature type="domain" description="RRM" evidence="11">
    <location>
        <begin position="922"/>
        <end position="1008"/>
    </location>
</feature>
<dbReference type="InterPro" id="IPR035979">
    <property type="entry name" value="RBD_domain_sf"/>
</dbReference>
<dbReference type="EMBL" id="LHPF02000029">
    <property type="protein sequence ID" value="PSC69139.1"/>
    <property type="molecule type" value="Genomic_DNA"/>
</dbReference>
<evidence type="ECO:0000259" key="11">
    <source>
        <dbReference type="PROSITE" id="PS50102"/>
    </source>
</evidence>
<dbReference type="InterPro" id="IPR038558">
    <property type="entry name" value="SAS-6_N_sf"/>
</dbReference>
<dbReference type="Gene3D" id="3.30.70.3250">
    <property type="entry name" value="Ribonuclease P, Pop5 subunit"/>
    <property type="match status" value="1"/>
</dbReference>
<accession>A0A2P6V4Y0</accession>
<evidence type="ECO:0000256" key="2">
    <source>
        <dbReference type="ARBA" id="ARBA00010800"/>
    </source>
</evidence>
<organism evidence="12 13">
    <name type="scientific">Micractinium conductrix</name>
    <dbReference type="NCBI Taxonomy" id="554055"/>
    <lineage>
        <taxon>Eukaryota</taxon>
        <taxon>Viridiplantae</taxon>
        <taxon>Chlorophyta</taxon>
        <taxon>core chlorophytes</taxon>
        <taxon>Trebouxiophyceae</taxon>
        <taxon>Chlorellales</taxon>
        <taxon>Chlorellaceae</taxon>
        <taxon>Chlorella clade</taxon>
        <taxon>Micractinium</taxon>
    </lineage>
</organism>
<keyword evidence="6" id="KW-0206">Cytoskeleton</keyword>
<evidence type="ECO:0000256" key="10">
    <source>
        <dbReference type="SAM" id="MobiDB-lite"/>
    </source>
</evidence>
<dbReference type="PANTHER" id="PTHR44281:SF2">
    <property type="entry name" value="SPINDLE ASSEMBLY ABNORMAL PROTEIN 6 HOMOLOG"/>
    <property type="match status" value="1"/>
</dbReference>
<feature type="compositionally biased region" description="Basic residues" evidence="10">
    <location>
        <begin position="797"/>
        <end position="846"/>
    </location>
</feature>
<evidence type="ECO:0000256" key="1">
    <source>
        <dbReference type="ARBA" id="ARBA00004300"/>
    </source>
</evidence>
<dbReference type="Pfam" id="PF16531">
    <property type="entry name" value="SAS-6_N"/>
    <property type="match status" value="1"/>
</dbReference>
<dbReference type="SUPFAM" id="SSF54928">
    <property type="entry name" value="RNA-binding domain, RBD"/>
    <property type="match status" value="1"/>
</dbReference>
<gene>
    <name evidence="12" type="ORF">C2E20_7331</name>
</gene>
<evidence type="ECO:0000256" key="9">
    <source>
        <dbReference type="SAM" id="Coils"/>
    </source>
</evidence>
<sequence>MRFKNRYLLFELQWKDGRLDEGLSEAALLASFRDSLQQNFGDHGLGCALASFQVKYYNPVSCLCAVRCSRDEYRQIWASLCLLTEVKHRVVRLRLLHLTGTVASCQRAARTCHAAAHLPPVCLDAMEPPGELASGKTLFEKTVPVLLRRGERGDERQADLTVRLIVAAQKRGAGVLRCFVSSAADPFFLHVLEVGEEEYAVLRQEQDIRVDFANFPGKLIGLLDKCIGEREKDLPRFQAVLHTVAQPGGASSPYGAHHASTHLPHSPPPASPTPSTFRVVENNDFKQLPHISLAFRPGSDAAVKQFLAFRLGELRIDRDDLSAQLEHTQSERNSLQTALAEARRSGATAREQHERLLLESEADAKAREAAVTEAKGKELAELREAALRERAALDSKYRDQLEAVQSRAAALDAEGRALREQKYGLDARVSELSHKLGAAEGSNRSLTAELEQLRAAHATLGVQKAERDVELGEALTKLAALEDKVAGQRGLAAEQAQRIKDMEASLRQVEARAEELKAAAQGHEGRAAEAAGELARANAALEKLGNDLAREREKVRRKAAIIGRQEEELAARERAAEDSAARARELQRELERASADADSLRREVGELRGKLDESKEQMASNDQMIRWLNNQITETQIHYSSAAPVSRYSYRPPAPVPLAGSGGTTTTTTTMPGSMGGAASTLGGGRPAVRTYHTPLAPSTLTGSSAGGAGAMSGAAAAAAPPSGGSSAAGGGFQPRSSFYATNFGRPGSTAGEEEAPPPAKGEVEAAPRPEREERPKDSRRRSRSRSRERKGSRERKSSRRDRSKSRERRRRSRSRDRRRRSRSRDRRRSRSRDHRRSRSRDRYRRRSPDDGGKWDFGGRGRRGPDPTLNFVDPFAALRQANQVTDPQEIARQMQEQQLRARQLVLQQQAESAVQAASKTQRELYVGNLTAGLVTGDMLRQLFSSTMAAAFPEMAGDGQDPVCNVNVHTDGRYAFVELRTPEMASASLQLNGQVQLLGTTLSIGRPSGYVDPGKAAAAAVVAADALARFQAESLNLRKQNGQITEEELKSQDTCYLEVAGMVTAEVLAEDKEYDEVLADIHEECSRHGTVLRVVVPRPPVPAEAPALVGNGQYGKAFIQFLDPSGAAKARDAISGRMFAGSTVEARTMQPSEFIEAIATQAPAALAAVAPPAVVVANPAADPAAALAALAAAEVAAVGAAGVV</sequence>
<dbReference type="Proteomes" id="UP000239649">
    <property type="component" value="Unassembled WGS sequence"/>
</dbReference>
<evidence type="ECO:0000256" key="8">
    <source>
        <dbReference type="PROSITE-ProRule" id="PRU00176"/>
    </source>
</evidence>
<evidence type="ECO:0000256" key="5">
    <source>
        <dbReference type="ARBA" id="ARBA00023054"/>
    </source>
</evidence>
<feature type="compositionally biased region" description="Low complexity" evidence="10">
    <location>
        <begin position="712"/>
        <end position="726"/>
    </location>
</feature>
<evidence type="ECO:0000256" key="7">
    <source>
        <dbReference type="ARBA" id="ARBA00023306"/>
    </source>
</evidence>
<feature type="region of interest" description="Disordered" evidence="10">
    <location>
        <begin position="678"/>
        <end position="867"/>
    </location>
</feature>
<comment type="caution">
    <text evidence="12">The sequence shown here is derived from an EMBL/GenBank/DDBJ whole genome shotgun (WGS) entry which is preliminary data.</text>
</comment>
<name>A0A2P6V4Y0_9CHLO</name>
<dbReference type="CDD" id="cd10142">
    <property type="entry name" value="HD_SAS6_N"/>
    <property type="match status" value="1"/>
</dbReference>
<dbReference type="PROSITE" id="PS50102">
    <property type="entry name" value="RRM"/>
    <property type="match status" value="2"/>
</dbReference>
<dbReference type="PANTHER" id="PTHR44281">
    <property type="entry name" value="SPINDLE ASSEMBLY ABNORMAL PROTEIN 6 HOMOLOG"/>
    <property type="match status" value="1"/>
</dbReference>
<dbReference type="GO" id="GO:0001682">
    <property type="term" value="P:tRNA 5'-leader removal"/>
    <property type="evidence" value="ECO:0007669"/>
    <property type="project" value="InterPro"/>
</dbReference>
<dbReference type="InterPro" id="IPR012677">
    <property type="entry name" value="Nucleotide-bd_a/b_plait_sf"/>
</dbReference>
<feature type="compositionally biased region" description="Basic residues" evidence="10">
    <location>
        <begin position="778"/>
        <end position="789"/>
    </location>
</feature>
<feature type="coiled-coil region" evidence="9">
    <location>
        <begin position="311"/>
        <end position="345"/>
    </location>
</feature>
<dbReference type="InterPro" id="IPR032396">
    <property type="entry name" value="SAS-6_N"/>
</dbReference>
<keyword evidence="13" id="KW-1185">Reference proteome</keyword>
<reference evidence="12 13" key="1">
    <citation type="journal article" date="2018" name="Plant J.">
        <title>Genome sequences of Chlorella sorokiniana UTEX 1602 and Micractinium conductrix SAG 241.80: implications to maltose excretion by a green alga.</title>
        <authorList>
            <person name="Arriola M.B."/>
            <person name="Velmurugan N."/>
            <person name="Zhang Y."/>
            <person name="Plunkett M.H."/>
            <person name="Hondzo H."/>
            <person name="Barney B.M."/>
        </authorList>
    </citation>
    <scope>NUCLEOTIDE SEQUENCE [LARGE SCALE GENOMIC DNA]</scope>
    <source>
        <strain evidence="12 13">SAG 241.80</strain>
    </source>
</reference>
<evidence type="ECO:0000256" key="6">
    <source>
        <dbReference type="ARBA" id="ARBA00023212"/>
    </source>
</evidence>
<feature type="compositionally biased region" description="Basic and acidic residues" evidence="10">
    <location>
        <begin position="847"/>
        <end position="865"/>
    </location>
</feature>
<evidence type="ECO:0000313" key="12">
    <source>
        <dbReference type="EMBL" id="PSC69139.1"/>
    </source>
</evidence>
<feature type="coiled-coil region" evidence="9">
    <location>
        <begin position="401"/>
        <end position="456"/>
    </location>
</feature>
<keyword evidence="5 9" id="KW-0175">Coiled coil</keyword>
<feature type="domain" description="RRM" evidence="11">
    <location>
        <begin position="1054"/>
        <end position="1150"/>
    </location>
</feature>
<dbReference type="GO" id="GO:0030677">
    <property type="term" value="C:ribonuclease P complex"/>
    <property type="evidence" value="ECO:0007669"/>
    <property type="project" value="InterPro"/>
</dbReference>
<dbReference type="Gene3D" id="2.170.210.20">
    <property type="entry name" value="Spindle assembly abnormal protein 6, N-terminal domain"/>
    <property type="match status" value="1"/>
</dbReference>
<dbReference type="Pfam" id="PF01900">
    <property type="entry name" value="RNase_P_Rpp14"/>
    <property type="match status" value="1"/>
</dbReference>
<evidence type="ECO:0000256" key="4">
    <source>
        <dbReference type="ARBA" id="ARBA00022694"/>
    </source>
</evidence>
<dbReference type="InterPro" id="IPR000504">
    <property type="entry name" value="RRM_dom"/>
</dbReference>
<dbReference type="AlphaFoldDB" id="A0A2P6V4Y0"/>
<feature type="coiled-coil region" evidence="9">
    <location>
        <begin position="492"/>
        <end position="617"/>
    </location>
</feature>
<dbReference type="CDD" id="cd12232">
    <property type="entry name" value="RRM3_U2AF65"/>
    <property type="match status" value="1"/>
</dbReference>
<evidence type="ECO:0000313" key="13">
    <source>
        <dbReference type="Proteomes" id="UP000239649"/>
    </source>
</evidence>
<dbReference type="SUPFAM" id="SSF160350">
    <property type="entry name" value="Rnp2-like"/>
    <property type="match status" value="1"/>
</dbReference>
<feature type="region of interest" description="Disordered" evidence="10">
    <location>
        <begin position="248"/>
        <end position="274"/>
    </location>
</feature>
<keyword evidence="3" id="KW-0963">Cytoplasm</keyword>
<dbReference type="GO" id="GO:0003723">
    <property type="term" value="F:RNA binding"/>
    <property type="evidence" value="ECO:0007669"/>
    <property type="project" value="UniProtKB-UniRule"/>
</dbReference>
<dbReference type="OrthoDB" id="10266058at2759"/>
<dbReference type="Gene3D" id="3.30.70.330">
    <property type="match status" value="2"/>
</dbReference>
<keyword evidence="7" id="KW-0131">Cell cycle</keyword>
<dbReference type="InterPro" id="IPR038085">
    <property type="entry name" value="Rnp2-like_sf"/>
</dbReference>
<evidence type="ECO:0000256" key="3">
    <source>
        <dbReference type="ARBA" id="ARBA00022490"/>
    </source>
</evidence>
<feature type="compositionally biased region" description="Basic and acidic residues" evidence="10">
    <location>
        <begin position="762"/>
        <end position="777"/>
    </location>
</feature>
<comment type="subcellular location">
    <subcellularLocation>
        <location evidence="1">Cytoplasm</location>
        <location evidence="1">Cytoskeleton</location>
        <location evidence="1">Microtubule organizing center</location>
        <location evidence="1">Centrosome</location>
    </subcellularLocation>
</comment>